<evidence type="ECO:0000256" key="1">
    <source>
        <dbReference type="PROSITE-ProRule" id="PRU00339"/>
    </source>
</evidence>
<dbReference type="PROSITE" id="PS50005">
    <property type="entry name" value="TPR"/>
    <property type="match status" value="1"/>
</dbReference>
<gene>
    <name evidence="2" type="ORF">KGMB02408_44420</name>
</gene>
<dbReference type="Gene3D" id="1.25.40.10">
    <property type="entry name" value="Tetratricopeptide repeat domain"/>
    <property type="match status" value="1"/>
</dbReference>
<dbReference type="Proteomes" id="UP000288079">
    <property type="component" value="Unassembled WGS sequence"/>
</dbReference>
<protein>
    <submittedName>
        <fullName evidence="2">Uncharacterized protein</fullName>
    </submittedName>
</protein>
<keyword evidence="1" id="KW-0802">TPR repeat</keyword>
<dbReference type="EMBL" id="BHWB01000027">
    <property type="protein sequence ID" value="GCB37497.1"/>
    <property type="molecule type" value="Genomic_DNA"/>
</dbReference>
<comment type="caution">
    <text evidence="2">The sequence shown here is derived from an EMBL/GenBank/DDBJ whole genome shotgun (WGS) entry which is preliminary data.</text>
</comment>
<dbReference type="InterPro" id="IPR019734">
    <property type="entry name" value="TPR_rpt"/>
</dbReference>
<dbReference type="AlphaFoldDB" id="A0A401M1B5"/>
<keyword evidence="3" id="KW-1185">Reference proteome</keyword>
<name>A0A401M1B5_9BACE</name>
<sequence>MISRDTTNTRAFIEAAVFCRKLVQNNQALKYYEQAIALAPKNKYARIQYITLLLSLEKYQEALKESYLMIETDSSATILHLQAQCFEGMKQILPAIDCYYKIQEKYASDYLSAAKLSILCVTNSFMIKPLK</sequence>
<dbReference type="InterPro" id="IPR011990">
    <property type="entry name" value="TPR-like_helical_dom_sf"/>
</dbReference>
<dbReference type="SUPFAM" id="SSF48452">
    <property type="entry name" value="TPR-like"/>
    <property type="match status" value="1"/>
</dbReference>
<reference evidence="2 3" key="1">
    <citation type="submission" date="2018-10" db="EMBL/GenBank/DDBJ databases">
        <title>Draft Genome Sequence of Bacteroides sp. KCTC 15687.</title>
        <authorList>
            <person name="Yu S.Y."/>
            <person name="Kim J.S."/>
            <person name="Oh B.S."/>
            <person name="Park S.H."/>
            <person name="Kang S.W."/>
            <person name="Park J.E."/>
            <person name="Choi S.H."/>
            <person name="Han K.I."/>
            <person name="Lee K.C."/>
            <person name="Eom M.K."/>
            <person name="Suh M.K."/>
            <person name="Lee D.H."/>
            <person name="Yoon H."/>
            <person name="Kim B."/>
            <person name="Yang S.J."/>
            <person name="Lee J.S."/>
            <person name="Lee J.H."/>
        </authorList>
    </citation>
    <scope>NUCLEOTIDE SEQUENCE [LARGE SCALE GENOMIC DNA]</scope>
    <source>
        <strain evidence="2 3">KCTC 15687</strain>
    </source>
</reference>
<organism evidence="2 3">
    <name type="scientific">Bacteroides faecalis</name>
    <dbReference type="NCBI Taxonomy" id="2447885"/>
    <lineage>
        <taxon>Bacteria</taxon>
        <taxon>Pseudomonadati</taxon>
        <taxon>Bacteroidota</taxon>
        <taxon>Bacteroidia</taxon>
        <taxon>Bacteroidales</taxon>
        <taxon>Bacteroidaceae</taxon>
        <taxon>Bacteroides</taxon>
    </lineage>
</organism>
<evidence type="ECO:0000313" key="3">
    <source>
        <dbReference type="Proteomes" id="UP000288079"/>
    </source>
</evidence>
<feature type="repeat" description="TPR" evidence="1">
    <location>
        <begin position="9"/>
        <end position="42"/>
    </location>
</feature>
<evidence type="ECO:0000313" key="2">
    <source>
        <dbReference type="EMBL" id="GCB37497.1"/>
    </source>
</evidence>
<accession>A0A401M1B5</accession>
<dbReference type="SMART" id="SM00028">
    <property type="entry name" value="TPR"/>
    <property type="match status" value="2"/>
</dbReference>
<proteinExistence type="predicted"/>